<dbReference type="InterPro" id="IPR011990">
    <property type="entry name" value="TPR-like_helical_dom_sf"/>
</dbReference>
<feature type="repeat" description="TPR" evidence="1">
    <location>
        <begin position="227"/>
        <end position="260"/>
    </location>
</feature>
<organism evidence="2 3">
    <name type="scientific">Candidatus Altarchaeum hamiconexum</name>
    <dbReference type="NCBI Taxonomy" id="1803513"/>
    <lineage>
        <taxon>Archaea</taxon>
        <taxon>Candidatus Altarchaeota</taxon>
        <taxon>Candidatus Altiarchaeia</taxon>
        <taxon>Candidatus Altarchaeales</taxon>
        <taxon>Candidatus Altarchaeaceae</taxon>
        <taxon>Candidatus Altarchaeum</taxon>
    </lineage>
</organism>
<feature type="repeat" description="TPR" evidence="1">
    <location>
        <begin position="350"/>
        <end position="383"/>
    </location>
</feature>
<dbReference type="Gene3D" id="1.25.40.10">
    <property type="entry name" value="Tetratricopeptide repeat domain"/>
    <property type="match status" value="1"/>
</dbReference>
<dbReference type="SMART" id="SM00028">
    <property type="entry name" value="TPR"/>
    <property type="match status" value="5"/>
</dbReference>
<dbReference type="Pfam" id="PF13424">
    <property type="entry name" value="TPR_12"/>
    <property type="match status" value="2"/>
</dbReference>
<dbReference type="PROSITE" id="PS50005">
    <property type="entry name" value="TPR"/>
    <property type="match status" value="4"/>
</dbReference>
<dbReference type="Proteomes" id="UP000738826">
    <property type="component" value="Unassembled WGS sequence"/>
</dbReference>
<reference evidence="2" key="1">
    <citation type="submission" date="2019-11" db="EMBL/GenBank/DDBJ databases">
        <title>Lipid analysis of CO2-rich subsurface aquifers suggests an autotrophy-based deep biosphere with lysolipids enriched in CPR bacteria.</title>
        <authorList>
            <person name="Probst A.J."/>
            <person name="Elling F.J."/>
            <person name="Castelle C.J."/>
            <person name="Zhu Q."/>
            <person name="Elvert M."/>
            <person name="Birarda G."/>
            <person name="Holman H.-Y."/>
            <person name="Lane K.R."/>
            <person name="Ladd B."/>
            <person name="Ryan M.C."/>
            <person name="Woyke T."/>
            <person name="Hinrichs K.-U."/>
            <person name="Banfield J.F."/>
        </authorList>
    </citation>
    <scope>NUCLEOTIDE SEQUENCE</scope>
    <source>
        <strain evidence="2">CG_2015-04_33_537</strain>
    </source>
</reference>
<dbReference type="PANTHER" id="PTHR10098:SF108">
    <property type="entry name" value="TETRATRICOPEPTIDE REPEAT PROTEIN 28"/>
    <property type="match status" value="1"/>
</dbReference>
<feature type="repeat" description="TPR" evidence="1">
    <location>
        <begin position="270"/>
        <end position="303"/>
    </location>
</feature>
<dbReference type="AlphaFoldDB" id="A0A8J8CG39"/>
<dbReference type="InterPro" id="IPR019734">
    <property type="entry name" value="TPR_rpt"/>
</dbReference>
<dbReference type="SUPFAM" id="SSF48452">
    <property type="entry name" value="TPR-like"/>
    <property type="match status" value="1"/>
</dbReference>
<comment type="caution">
    <text evidence="2">The sequence shown here is derived from an EMBL/GenBank/DDBJ whole genome shotgun (WGS) entry which is preliminary data.</text>
</comment>
<proteinExistence type="predicted"/>
<feature type="repeat" description="TPR" evidence="1">
    <location>
        <begin position="310"/>
        <end position="343"/>
    </location>
</feature>
<evidence type="ECO:0000313" key="2">
    <source>
        <dbReference type="EMBL" id="NCS91639.1"/>
    </source>
</evidence>
<name>A0A8J8CG39_9ARCH</name>
<sequence>MSKKFEAFSIYETHTGGKLAEHLKTALWNRCEINCFVAEKDILIRDDEKDILIRDDEKEVGYQALKDAEEIFLIITHGTLTSEAVKEEIQWAGDEKKIKNVRPYLKNDVDVSADYTKDFLKNMGLNEKQYFKFKDKCELADDVIKRILDKEYFGEDIALHIRLSEGNLNRSSKATYWVDGIPKSDDKELKEHYLKALLLCRNDKYEDAIKEFENILRICIISPTEKMSILLNLGNAYYSLSQNDKALENYNASLRVTEKVGKKTALEGKAAALGNIGLIYSDKGDLDNALKYHQDALKIDREIGYKQGETLALGNIGLIYLNKGDLDNALKYHQDALKIDREIGYKQCEASDLGNIGLIYLNKGDLDNALKYLKKALKVLEKFNLIYGKEIIKNAVNFIERKKQEMF</sequence>
<protein>
    <submittedName>
        <fullName evidence="2">Tetratricopeptide repeat protein</fullName>
    </submittedName>
</protein>
<dbReference type="InterPro" id="IPR035897">
    <property type="entry name" value="Toll_tir_struct_dom_sf"/>
</dbReference>
<dbReference type="PANTHER" id="PTHR10098">
    <property type="entry name" value="RAPSYN-RELATED"/>
    <property type="match status" value="1"/>
</dbReference>
<dbReference type="EMBL" id="JAACQH010000094">
    <property type="protein sequence ID" value="NCS91639.1"/>
    <property type="molecule type" value="Genomic_DNA"/>
</dbReference>
<evidence type="ECO:0000313" key="3">
    <source>
        <dbReference type="Proteomes" id="UP000738826"/>
    </source>
</evidence>
<keyword evidence="1" id="KW-0802">TPR repeat</keyword>
<dbReference type="Gene3D" id="3.40.50.10140">
    <property type="entry name" value="Toll/interleukin-1 receptor homology (TIR) domain"/>
    <property type="match status" value="1"/>
</dbReference>
<accession>A0A8J8CG39</accession>
<gene>
    <name evidence="2" type="ORF">GW779_04415</name>
</gene>
<evidence type="ECO:0000256" key="1">
    <source>
        <dbReference type="PROSITE-ProRule" id="PRU00339"/>
    </source>
</evidence>